<dbReference type="AlphaFoldDB" id="A0AAP3DLM4"/>
<dbReference type="Proteomes" id="UP001077662">
    <property type="component" value="Unassembled WGS sequence"/>
</dbReference>
<sequence length="41" mass="4929">MTTKPCKQKNTKKEQLSMKELKRLMGDTTRTQFLRDKSNRK</sequence>
<proteinExistence type="predicted"/>
<comment type="caution">
    <text evidence="2">The sequence shown here is derived from an EMBL/GenBank/DDBJ whole genome shotgun (WGS) entry which is preliminary data.</text>
</comment>
<name>A0AAP3DLM4_BRELA</name>
<evidence type="ECO:0000256" key="1">
    <source>
        <dbReference type="SAM" id="MobiDB-lite"/>
    </source>
</evidence>
<dbReference type="RefSeq" id="WP_258435036.1">
    <property type="nucleotide sequence ID" value="NZ_JANSGW010000074.1"/>
</dbReference>
<dbReference type="EMBL" id="JAPTNE010000074">
    <property type="protein sequence ID" value="MCZ0810368.1"/>
    <property type="molecule type" value="Genomic_DNA"/>
</dbReference>
<reference evidence="2" key="1">
    <citation type="submission" date="2022-09" db="EMBL/GenBank/DDBJ databases">
        <title>Genome analysis and characterization of larvicidal activity of Brevibacillus strains.</title>
        <authorList>
            <person name="Patrusheva E.V."/>
            <person name="Izotova A.O."/>
            <person name="Toshchakov S.V."/>
            <person name="Sineoky S.P."/>
        </authorList>
    </citation>
    <scope>NUCLEOTIDE SEQUENCE</scope>
    <source>
        <strain evidence="2">VKPM_B-13247</strain>
    </source>
</reference>
<evidence type="ECO:0000313" key="2">
    <source>
        <dbReference type="EMBL" id="MCZ0810368.1"/>
    </source>
</evidence>
<protein>
    <submittedName>
        <fullName evidence="2">Uncharacterized protein</fullName>
    </submittedName>
</protein>
<gene>
    <name evidence="2" type="ORF">O0554_26410</name>
</gene>
<feature type="region of interest" description="Disordered" evidence="1">
    <location>
        <begin position="1"/>
        <end position="41"/>
    </location>
</feature>
<evidence type="ECO:0000313" key="3">
    <source>
        <dbReference type="Proteomes" id="UP001077662"/>
    </source>
</evidence>
<feature type="compositionally biased region" description="Basic and acidic residues" evidence="1">
    <location>
        <begin position="11"/>
        <end position="25"/>
    </location>
</feature>
<organism evidence="2 3">
    <name type="scientific">Brevibacillus laterosporus</name>
    <name type="common">Bacillus laterosporus</name>
    <dbReference type="NCBI Taxonomy" id="1465"/>
    <lineage>
        <taxon>Bacteria</taxon>
        <taxon>Bacillati</taxon>
        <taxon>Bacillota</taxon>
        <taxon>Bacilli</taxon>
        <taxon>Bacillales</taxon>
        <taxon>Paenibacillaceae</taxon>
        <taxon>Brevibacillus</taxon>
    </lineage>
</organism>
<accession>A0AAP3DLM4</accession>
<feature type="compositionally biased region" description="Basic residues" evidence="1">
    <location>
        <begin position="1"/>
        <end position="10"/>
    </location>
</feature>